<sequence>MPERIKKRVCRTDSPEYKKAEPFNKGSALCFFNEIEER</sequence>
<dbReference type="EMBL" id="CP047656">
    <property type="protein sequence ID" value="QHJ10747.1"/>
    <property type="molecule type" value="Genomic_DNA"/>
</dbReference>
<organism evidence="1 2">
    <name type="scientific">Paraglaciecola mesophila</name>
    <dbReference type="NCBI Taxonomy" id="197222"/>
    <lineage>
        <taxon>Bacteria</taxon>
        <taxon>Pseudomonadati</taxon>
        <taxon>Pseudomonadota</taxon>
        <taxon>Gammaproteobacteria</taxon>
        <taxon>Alteromonadales</taxon>
        <taxon>Alteromonadaceae</taxon>
        <taxon>Paraglaciecola</taxon>
    </lineage>
</organism>
<dbReference type="AlphaFoldDB" id="A0A857JIG5"/>
<evidence type="ECO:0000313" key="2">
    <source>
        <dbReference type="Proteomes" id="UP000464524"/>
    </source>
</evidence>
<dbReference type="KEGG" id="pmes:FX988_00968"/>
<protein>
    <submittedName>
        <fullName evidence="1">Uncharacterized protein</fullName>
    </submittedName>
</protein>
<dbReference type="Proteomes" id="UP000464524">
    <property type="component" value="Chromosome"/>
</dbReference>
<gene>
    <name evidence="1" type="ORF">FX988_00968</name>
</gene>
<evidence type="ECO:0000313" key="1">
    <source>
        <dbReference type="EMBL" id="QHJ10747.1"/>
    </source>
</evidence>
<keyword evidence="2" id="KW-1185">Reference proteome</keyword>
<accession>A0A857JIG5</accession>
<name>A0A857JIG5_9ALTE</name>
<reference evidence="1 2" key="1">
    <citation type="submission" date="2019-12" db="EMBL/GenBank/DDBJ databases">
        <title>Genome sequencing and assembly of endphytes of Porphyra tenera.</title>
        <authorList>
            <person name="Park J.M."/>
            <person name="Shin R."/>
            <person name="Jo S.H."/>
        </authorList>
    </citation>
    <scope>NUCLEOTIDE SEQUENCE [LARGE SCALE GENOMIC DNA]</scope>
    <source>
        <strain evidence="1 2">GPM4</strain>
    </source>
</reference>
<proteinExistence type="predicted"/>